<evidence type="ECO:0000313" key="2">
    <source>
        <dbReference type="Proteomes" id="UP001165083"/>
    </source>
</evidence>
<dbReference type="AlphaFoldDB" id="A0A9W6WGQ8"/>
<name>A0A9W6WGQ8_9STRA</name>
<keyword evidence="2" id="KW-1185">Reference proteome</keyword>
<reference evidence="1" key="1">
    <citation type="submission" date="2023-04" db="EMBL/GenBank/DDBJ databases">
        <title>Phytophthora lilii NBRC 32176.</title>
        <authorList>
            <person name="Ichikawa N."/>
            <person name="Sato H."/>
            <person name="Tonouchi N."/>
        </authorList>
    </citation>
    <scope>NUCLEOTIDE SEQUENCE</scope>
    <source>
        <strain evidence="1">NBRC 32176</strain>
    </source>
</reference>
<sequence>MQVRDAGAIEALRQEEAHVVENVECPYNRDGNAFQANELWRPLAYGSSPLNNGSPVPQGENAASTHNDKLEQFVCSVCDSKRHILHGVERSGERVGQEAADGARDDVAIALWVGSAQYHCERRVAAEEKVVLLQLGAFVLEGPDVHDPAGDGGHASQREVDNLHAQVRVRVVRGQRAHAAVLRLREAVVARRVRDVRHAARRLQSEYCSKGPPAGRIEGPIP</sequence>
<dbReference type="Proteomes" id="UP001165083">
    <property type="component" value="Unassembled WGS sequence"/>
</dbReference>
<organism evidence="1 2">
    <name type="scientific">Phytophthora lilii</name>
    <dbReference type="NCBI Taxonomy" id="2077276"/>
    <lineage>
        <taxon>Eukaryota</taxon>
        <taxon>Sar</taxon>
        <taxon>Stramenopiles</taxon>
        <taxon>Oomycota</taxon>
        <taxon>Peronosporomycetes</taxon>
        <taxon>Peronosporales</taxon>
        <taxon>Peronosporaceae</taxon>
        <taxon>Phytophthora</taxon>
    </lineage>
</organism>
<dbReference type="EMBL" id="BSXW01000104">
    <property type="protein sequence ID" value="GMF12093.1"/>
    <property type="molecule type" value="Genomic_DNA"/>
</dbReference>
<accession>A0A9W6WGQ8</accession>
<evidence type="ECO:0000313" key="1">
    <source>
        <dbReference type="EMBL" id="GMF12093.1"/>
    </source>
</evidence>
<comment type="caution">
    <text evidence="1">The sequence shown here is derived from an EMBL/GenBank/DDBJ whole genome shotgun (WGS) entry which is preliminary data.</text>
</comment>
<gene>
    <name evidence="1" type="ORF">Plil01_000274700</name>
</gene>
<proteinExistence type="predicted"/>
<protein>
    <submittedName>
        <fullName evidence="1">Unnamed protein product</fullName>
    </submittedName>
</protein>